<keyword evidence="2" id="KW-0812">Transmembrane</keyword>
<gene>
    <name evidence="3" type="ORF">G3I58_18295</name>
</gene>
<keyword evidence="2" id="KW-1133">Transmembrane helix</keyword>
<accession>A0A7K3RCY9</accession>
<evidence type="ECO:0000256" key="2">
    <source>
        <dbReference type="SAM" id="Phobius"/>
    </source>
</evidence>
<feature type="compositionally biased region" description="Pro residues" evidence="1">
    <location>
        <begin position="17"/>
        <end position="31"/>
    </location>
</feature>
<name>A0A7K3RCY9_STRAQ</name>
<feature type="region of interest" description="Disordered" evidence="1">
    <location>
        <begin position="1"/>
        <end position="44"/>
    </location>
</feature>
<sequence>MTDGSSPLAPDSGAAPAPTPTPSPGSPPAPAPASGRGQDPDARRRSRRRALLLLLLLLLLATGVLLWFFNGPGSDDGSGDDSNGSPRGDLTRAAALLRDAPALHYTGTMAITGAEGGEDARVDLIVSNPADALGTLRMPDRPALDYVGIDGRSFLRGNTEAWQSLGMAEKSKVLAKNPSMVQPGMFFSQDLATTLAPPALAKTVAAEDVPDEKITVGKPITVGDHTCTPFHIDDTTVCLSDERVDGARFVDRVTFPGGSAVLDIKALSRQEVERFSTDFRSKLPLIRDAVDPRIKVTNQMLRDYKGACAPTACVFTTRVTVMFLGTTSDPDASKPVPVTYSWAIDRDGTPVEVDPECSGTLLIKPGESEDLSCTGTGPSVGSGASRGQYTGKITISDRALTPKEYDRLVNLAVDNSEKIAALPDLPTA</sequence>
<protein>
    <submittedName>
        <fullName evidence="3">Uncharacterized protein</fullName>
    </submittedName>
</protein>
<dbReference type="Proteomes" id="UP000470951">
    <property type="component" value="Unassembled WGS sequence"/>
</dbReference>
<evidence type="ECO:0000256" key="1">
    <source>
        <dbReference type="SAM" id="MobiDB-lite"/>
    </source>
</evidence>
<evidence type="ECO:0000313" key="4">
    <source>
        <dbReference type="Proteomes" id="UP000470951"/>
    </source>
</evidence>
<comment type="caution">
    <text evidence="3">The sequence shown here is derived from an EMBL/GenBank/DDBJ whole genome shotgun (WGS) entry which is preliminary data.</text>
</comment>
<feature type="transmembrane region" description="Helical" evidence="2">
    <location>
        <begin position="50"/>
        <end position="69"/>
    </location>
</feature>
<reference evidence="3 4" key="1">
    <citation type="submission" date="2020-01" db="EMBL/GenBank/DDBJ databases">
        <title>Insect and environment-associated Actinomycetes.</title>
        <authorList>
            <person name="Currrie C."/>
            <person name="Chevrette M."/>
            <person name="Carlson C."/>
            <person name="Stubbendieck R."/>
            <person name="Wendt-Pienkowski E."/>
        </authorList>
    </citation>
    <scope>NUCLEOTIDE SEQUENCE [LARGE SCALE GENOMIC DNA]</scope>
    <source>
        <strain evidence="3 4">SID7903</strain>
    </source>
</reference>
<organism evidence="3 4">
    <name type="scientific">Streptomyces anulatus</name>
    <name type="common">Streptomyces chrysomallus</name>
    <dbReference type="NCBI Taxonomy" id="1892"/>
    <lineage>
        <taxon>Bacteria</taxon>
        <taxon>Bacillati</taxon>
        <taxon>Actinomycetota</taxon>
        <taxon>Actinomycetes</taxon>
        <taxon>Kitasatosporales</taxon>
        <taxon>Streptomycetaceae</taxon>
        <taxon>Streptomyces</taxon>
    </lineage>
</organism>
<keyword evidence="2" id="KW-0472">Membrane</keyword>
<proteinExistence type="predicted"/>
<dbReference type="EMBL" id="JAAGMS010000200">
    <property type="protein sequence ID" value="NEB99915.1"/>
    <property type="molecule type" value="Genomic_DNA"/>
</dbReference>
<dbReference type="AlphaFoldDB" id="A0A7K3RCY9"/>
<evidence type="ECO:0000313" key="3">
    <source>
        <dbReference type="EMBL" id="NEB99915.1"/>
    </source>
</evidence>
<dbReference type="RefSeq" id="WP_164218185.1">
    <property type="nucleotide sequence ID" value="NZ_JAAGMS010000200.1"/>
</dbReference>